<dbReference type="PANTHER" id="PTHR24006">
    <property type="entry name" value="UBIQUITIN CARBOXYL-TERMINAL HYDROLASE"/>
    <property type="match status" value="1"/>
</dbReference>
<dbReference type="InterPro" id="IPR000626">
    <property type="entry name" value="Ubiquitin-like_dom"/>
</dbReference>
<dbReference type="SUPFAM" id="SSF54001">
    <property type="entry name" value="Cysteine proteinases"/>
    <property type="match status" value="1"/>
</dbReference>
<keyword evidence="9" id="KW-0378">Hydrolase</keyword>
<dbReference type="InterPro" id="IPR028889">
    <property type="entry name" value="USP"/>
</dbReference>
<evidence type="ECO:0000256" key="11">
    <source>
        <dbReference type="ARBA" id="ARBA00022833"/>
    </source>
</evidence>
<dbReference type="SUPFAM" id="SSF54236">
    <property type="entry name" value="Ubiquitin-like"/>
    <property type="match status" value="1"/>
</dbReference>
<dbReference type="GO" id="GO:0005634">
    <property type="term" value="C:nucleus"/>
    <property type="evidence" value="ECO:0007669"/>
    <property type="project" value="UniProtKB-SubCell"/>
</dbReference>
<evidence type="ECO:0000256" key="3">
    <source>
        <dbReference type="ARBA" id="ARBA00009085"/>
    </source>
</evidence>
<dbReference type="InterPro" id="IPR038765">
    <property type="entry name" value="Papain-like_cys_pep_sf"/>
</dbReference>
<proteinExistence type="inferred from homology"/>
<evidence type="ECO:0000259" key="16">
    <source>
        <dbReference type="PROSITE" id="PS50235"/>
    </source>
</evidence>
<evidence type="ECO:0000256" key="9">
    <source>
        <dbReference type="ARBA" id="ARBA00022801"/>
    </source>
</evidence>
<dbReference type="InterPro" id="IPR029071">
    <property type="entry name" value="Ubiquitin-like_domsf"/>
</dbReference>
<evidence type="ECO:0000256" key="2">
    <source>
        <dbReference type="ARBA" id="ARBA00004123"/>
    </source>
</evidence>
<keyword evidence="6" id="KW-0479">Metal-binding</keyword>
<keyword evidence="12" id="KW-0539">Nucleus</keyword>
<keyword evidence="10" id="KW-0788">Thiol protease</keyword>
<evidence type="ECO:0000259" key="14">
    <source>
        <dbReference type="PROSITE" id="PS50053"/>
    </source>
</evidence>
<dbReference type="InterPro" id="IPR018200">
    <property type="entry name" value="USP_CS"/>
</dbReference>
<evidence type="ECO:0000256" key="13">
    <source>
        <dbReference type="PROSITE-ProRule" id="PRU00322"/>
    </source>
</evidence>
<evidence type="ECO:0000259" key="15">
    <source>
        <dbReference type="PROSITE" id="PS50199"/>
    </source>
</evidence>
<feature type="domain" description="DUSP" evidence="17">
    <location>
        <begin position="480"/>
        <end position="571"/>
    </location>
</feature>
<dbReference type="PROSITE" id="PS50235">
    <property type="entry name" value="USP_3"/>
    <property type="match status" value="1"/>
</dbReference>
<dbReference type="InterPro" id="IPR035927">
    <property type="entry name" value="DUSP-like_sf"/>
</dbReference>
<dbReference type="InterPro" id="IPR006615">
    <property type="entry name" value="Pept_C19_DUSP"/>
</dbReference>
<dbReference type="PROSITE" id="PS01358">
    <property type="entry name" value="ZF_RANBP2_1"/>
    <property type="match status" value="1"/>
</dbReference>
<evidence type="ECO:0000256" key="1">
    <source>
        <dbReference type="ARBA" id="ARBA00000707"/>
    </source>
</evidence>
<dbReference type="Pfam" id="PF00240">
    <property type="entry name" value="ubiquitin"/>
    <property type="match status" value="1"/>
</dbReference>
<evidence type="ECO:0000256" key="12">
    <source>
        <dbReference type="ARBA" id="ARBA00023242"/>
    </source>
</evidence>
<keyword evidence="11" id="KW-0862">Zinc</keyword>
<evidence type="ECO:0000313" key="18">
    <source>
        <dbReference type="EMBL" id="CAE2202207.1"/>
    </source>
</evidence>
<dbReference type="EMBL" id="HBKP01002337">
    <property type="protein sequence ID" value="CAE2202207.1"/>
    <property type="molecule type" value="Transcribed_RNA"/>
</dbReference>
<dbReference type="InterPro" id="IPR001394">
    <property type="entry name" value="Peptidase_C19_UCH"/>
</dbReference>
<accession>A0A7S4M5L7</accession>
<dbReference type="PANTHER" id="PTHR24006:SF722">
    <property type="entry name" value="UBIQUITIN CARBOXYL-TERMINAL HYDROLASE 48"/>
    <property type="match status" value="1"/>
</dbReference>
<organism evidence="18">
    <name type="scientific">Vannella robusta</name>
    <dbReference type="NCBI Taxonomy" id="1487602"/>
    <lineage>
        <taxon>Eukaryota</taxon>
        <taxon>Amoebozoa</taxon>
        <taxon>Discosea</taxon>
        <taxon>Flabellinia</taxon>
        <taxon>Vannellidae</taxon>
        <taxon>Vannella</taxon>
    </lineage>
</organism>
<dbReference type="PROSITE" id="PS50199">
    <property type="entry name" value="ZF_RANBP2_2"/>
    <property type="match status" value="1"/>
</dbReference>
<dbReference type="GO" id="GO:0008270">
    <property type="term" value="F:zinc ion binding"/>
    <property type="evidence" value="ECO:0007669"/>
    <property type="project" value="UniProtKB-KW"/>
</dbReference>
<dbReference type="GO" id="GO:0004843">
    <property type="term" value="F:cysteine-type deubiquitinase activity"/>
    <property type="evidence" value="ECO:0007669"/>
    <property type="project" value="UniProtKB-EC"/>
</dbReference>
<dbReference type="Gene3D" id="3.10.20.90">
    <property type="entry name" value="Phosphatidylinositol 3-kinase Catalytic Subunit, Chain A, domain 1"/>
    <property type="match status" value="1"/>
</dbReference>
<comment type="subcellular location">
    <subcellularLocation>
        <location evidence="2">Nucleus</location>
    </subcellularLocation>
</comment>
<dbReference type="Gene3D" id="3.90.70.10">
    <property type="entry name" value="Cysteine proteinases"/>
    <property type="match status" value="1"/>
</dbReference>
<feature type="domain" description="Ubiquitin-like" evidence="14">
    <location>
        <begin position="863"/>
        <end position="931"/>
    </location>
</feature>
<dbReference type="AlphaFoldDB" id="A0A7S4M5L7"/>
<dbReference type="GO" id="GO:0005829">
    <property type="term" value="C:cytosol"/>
    <property type="evidence" value="ECO:0007669"/>
    <property type="project" value="TreeGrafter"/>
</dbReference>
<comment type="catalytic activity">
    <reaction evidence="1">
        <text>Thiol-dependent hydrolysis of ester, thioester, amide, peptide and isopeptide bonds formed by the C-terminal Gly of ubiquitin (a 76-residue protein attached to proteins as an intracellular targeting signal).</text>
        <dbReference type="EC" id="3.4.19.12"/>
    </reaction>
</comment>
<keyword evidence="5" id="KW-0645">Protease</keyword>
<evidence type="ECO:0000256" key="7">
    <source>
        <dbReference type="ARBA" id="ARBA00022771"/>
    </source>
</evidence>
<evidence type="ECO:0000256" key="6">
    <source>
        <dbReference type="ARBA" id="ARBA00022723"/>
    </source>
</evidence>
<gene>
    <name evidence="18" type="ORF">VSP0166_LOCUS1688</name>
</gene>
<evidence type="ECO:0000256" key="4">
    <source>
        <dbReference type="ARBA" id="ARBA00012759"/>
    </source>
</evidence>
<dbReference type="PROSITE" id="PS51283">
    <property type="entry name" value="DUSP"/>
    <property type="match status" value="3"/>
</dbReference>
<dbReference type="GO" id="GO:0016579">
    <property type="term" value="P:protein deubiquitination"/>
    <property type="evidence" value="ECO:0007669"/>
    <property type="project" value="InterPro"/>
</dbReference>
<dbReference type="GO" id="GO:0006508">
    <property type="term" value="P:proteolysis"/>
    <property type="evidence" value="ECO:0007669"/>
    <property type="project" value="UniProtKB-KW"/>
</dbReference>
<evidence type="ECO:0000259" key="17">
    <source>
        <dbReference type="PROSITE" id="PS51283"/>
    </source>
</evidence>
<dbReference type="PROSITE" id="PS00973">
    <property type="entry name" value="USP_2"/>
    <property type="match status" value="1"/>
</dbReference>
<feature type="domain" description="DUSP" evidence="17">
    <location>
        <begin position="576"/>
        <end position="680"/>
    </location>
</feature>
<dbReference type="SUPFAM" id="SSF143791">
    <property type="entry name" value="DUSP-like"/>
    <property type="match status" value="3"/>
</dbReference>
<sequence length="1051" mass="119673">MSSPSEKKRRGFKSSFKNKIKQISTITGIPMELQRPMGTGKSSGASEVDDDARIVKKVYHLNYAQCSNYSHNTGNCKDNPKCIKGLGEGKEGIWKAEQELGSSPEKSLRPEGKPYIGLRNLGATCYINSLLQSLFMNRNFRNAVYQWQGDDKLCWHLQVLFAQLQTSQKDYCSPKEITNLLNIQTSVHQDVQEFNNLFMSLLESKFNKCENELVRNFIKNEFSGINRYETQCKKCGNVSARDSPFNELELTIPSGGKGAVSLNTCLKAFVKDEVLSGDNKYHCDRCGLVDAVRRVRLQTLPPVLNIQLLRFVYDPTTYTKKKLSTVVSFPRVLDLSSYVNVNKSECEYELTAVLLHLGSSASAGHYIAHIQDEVTKQWWKFDDRRVTKLDSKEVGDIEPTVGSDNITGTREKAKSLISGLKKNPKVTSANAYMLIYSRKGNRTVTEPVPPSEAAKYVEQGNIILMEKLANWQTRQSELRGAIESHQEAYKEFMKLSTLVSNQPYNWIDSKWLASWIIGESKSSIDNTGILCPHDLVDPRKMYRLKIINAKGWDFLAKRVGVIGPVLDGSSPCFDCAAEIYERKVLAQGKQAEISRMIREAYSFRVQEGYWVSEQWLKEWKEVAPFGQFGSLDPIINRRITCEHGELVWKKAERRLIKTEVWSFLRATFPEGPEYPKDTKACEICEAINQERVAIAKERRLQRSQQKFKLPSLAKGMYLRDIVTASFYVVPIGWQKDWYTYVTHTNIDTLDPPNMEPLLCEHGGLKYNPIELIDYCLNPRVATRVITQEEWERVVEYYGAPEKEIRLDLVRTKKDGVEMAGSSPAFCDDCIALQHIQDTEQLMNYSSTKIYIEIPGSSTLENVLTLGARTTQLTRFSVIVDITDTIHVLKLKIMQRLNLQPINQQLTYRGNILENGQTVYDCRLIPNARVTLTKVKGKEGYEDGESNIFVPPTIQEPKKPVHIVEHGFAGSLLFGNDDNEEKKDEQIEEWKCPDCTMLNTGSSCEVCDLPNPAMFNQSSSEEEPLDLWECRHCKVPNEQANKRCIACERIRT</sequence>
<dbReference type="EC" id="3.4.19.12" evidence="4"/>
<dbReference type="PROSITE" id="PS50053">
    <property type="entry name" value="UBIQUITIN_2"/>
    <property type="match status" value="1"/>
</dbReference>
<dbReference type="Pfam" id="PF00443">
    <property type="entry name" value="UCH"/>
    <property type="match status" value="1"/>
</dbReference>
<feature type="domain" description="RanBP2-type" evidence="15">
    <location>
        <begin position="1023"/>
        <end position="1051"/>
    </location>
</feature>
<protein>
    <recommendedName>
        <fullName evidence="4">ubiquitinyl hydrolase 1</fullName>
        <ecNumber evidence="4">3.4.19.12</ecNumber>
    </recommendedName>
</protein>
<name>A0A7S4M5L7_9EUKA</name>
<evidence type="ECO:0000256" key="5">
    <source>
        <dbReference type="ARBA" id="ARBA00022670"/>
    </source>
</evidence>
<feature type="domain" description="DUSP" evidence="17">
    <location>
        <begin position="700"/>
        <end position="809"/>
    </location>
</feature>
<reference evidence="18" key="1">
    <citation type="submission" date="2021-01" db="EMBL/GenBank/DDBJ databases">
        <authorList>
            <person name="Corre E."/>
            <person name="Pelletier E."/>
            <person name="Niang G."/>
            <person name="Scheremetjew M."/>
            <person name="Finn R."/>
            <person name="Kale V."/>
            <person name="Holt S."/>
            <person name="Cochrane G."/>
            <person name="Meng A."/>
            <person name="Brown T."/>
            <person name="Cohen L."/>
        </authorList>
    </citation>
    <scope>NUCLEOTIDE SEQUENCE</scope>
    <source>
        <strain evidence="18">DIVA3 518/3/11/1/6</strain>
    </source>
</reference>
<dbReference type="SMART" id="SM00547">
    <property type="entry name" value="ZnF_RBZ"/>
    <property type="match status" value="2"/>
</dbReference>
<dbReference type="PROSITE" id="PS00972">
    <property type="entry name" value="USP_1"/>
    <property type="match status" value="1"/>
</dbReference>
<keyword evidence="7 13" id="KW-0863">Zinc-finger</keyword>
<evidence type="ECO:0000256" key="8">
    <source>
        <dbReference type="ARBA" id="ARBA00022786"/>
    </source>
</evidence>
<comment type="similarity">
    <text evidence="3">Belongs to the peptidase C19 family.</text>
</comment>
<keyword evidence="8" id="KW-0833">Ubl conjugation pathway</keyword>
<dbReference type="InterPro" id="IPR050164">
    <property type="entry name" value="Peptidase_C19"/>
</dbReference>
<evidence type="ECO:0000256" key="10">
    <source>
        <dbReference type="ARBA" id="ARBA00022807"/>
    </source>
</evidence>
<feature type="domain" description="USP" evidence="16">
    <location>
        <begin position="116"/>
        <end position="439"/>
    </location>
</feature>
<dbReference type="InterPro" id="IPR001876">
    <property type="entry name" value="Znf_RanBP2"/>
</dbReference>